<sequence length="347" mass="38715">MTDRDFQEAVALVDTASGPEQLFGAPGRHGATTPEAERRYRRLAARVHPDRAPESRAADAHRAFTRLESLWRRYRGDDTGPVFRSGGDRYRIGRPHTTGDVANLYGTRRDDGDRGAVLKLARHPADNDLIRGEAAALERLAERGDPAFSAYVPRLRGVVRHRDTDGAERHGNLLPLLTGFHDLTEVAAAYPGGVDPRDAAWMWRRLLVGLGHAHRAGVVHGAVLPEHVMIHPELHGVIIVDWCYAALDGAAVPAMVARYTDWYPVEVPGRRPAGPFTDIHLATRTMARLIGDRMPDPMRDFVRGCTQTTPAARPDDAWRLLTEFDDLLARLYGPRRFRPFHLPTDPR</sequence>
<dbReference type="GO" id="GO:0004672">
    <property type="term" value="F:protein kinase activity"/>
    <property type="evidence" value="ECO:0007669"/>
    <property type="project" value="InterPro"/>
</dbReference>
<dbReference type="SUPFAM" id="SSF56112">
    <property type="entry name" value="Protein kinase-like (PK-like)"/>
    <property type="match status" value="1"/>
</dbReference>
<accession>A0A562VA42</accession>
<evidence type="ECO:0000313" key="4">
    <source>
        <dbReference type="Proteomes" id="UP000321617"/>
    </source>
</evidence>
<dbReference type="EMBL" id="VLLL01000005">
    <property type="protein sequence ID" value="TWJ14735.1"/>
    <property type="molecule type" value="Genomic_DNA"/>
</dbReference>
<dbReference type="CDD" id="cd06257">
    <property type="entry name" value="DnaJ"/>
    <property type="match status" value="1"/>
</dbReference>
<dbReference type="RefSeq" id="WP_147132270.1">
    <property type="nucleotide sequence ID" value="NZ_BAABIJ010000001.1"/>
</dbReference>
<protein>
    <recommendedName>
        <fullName evidence="5">Protein kinase domain-containing protein</fullName>
    </recommendedName>
</protein>
<gene>
    <name evidence="3" type="ORF">LX16_0424</name>
</gene>
<organism evidence="3 4">
    <name type="scientific">Stackebrandtia albiflava</name>
    <dbReference type="NCBI Taxonomy" id="406432"/>
    <lineage>
        <taxon>Bacteria</taxon>
        <taxon>Bacillati</taxon>
        <taxon>Actinomycetota</taxon>
        <taxon>Actinomycetes</taxon>
        <taxon>Glycomycetales</taxon>
        <taxon>Glycomycetaceae</taxon>
        <taxon>Stackebrandtia</taxon>
    </lineage>
</organism>
<dbReference type="AlphaFoldDB" id="A0A562VA42"/>
<feature type="domain" description="Protein kinase" evidence="1">
    <location>
        <begin position="90"/>
        <end position="347"/>
    </location>
</feature>
<evidence type="ECO:0000313" key="3">
    <source>
        <dbReference type="EMBL" id="TWJ14735.1"/>
    </source>
</evidence>
<dbReference type="PROSITE" id="PS50076">
    <property type="entry name" value="DNAJ_2"/>
    <property type="match status" value="1"/>
</dbReference>
<dbReference type="SUPFAM" id="SSF46565">
    <property type="entry name" value="Chaperone J-domain"/>
    <property type="match status" value="1"/>
</dbReference>
<dbReference type="PROSITE" id="PS50011">
    <property type="entry name" value="PROTEIN_KINASE_DOM"/>
    <property type="match status" value="1"/>
</dbReference>
<dbReference type="GO" id="GO:0005524">
    <property type="term" value="F:ATP binding"/>
    <property type="evidence" value="ECO:0007669"/>
    <property type="project" value="InterPro"/>
</dbReference>
<evidence type="ECO:0000259" key="1">
    <source>
        <dbReference type="PROSITE" id="PS50011"/>
    </source>
</evidence>
<feature type="domain" description="J" evidence="2">
    <location>
        <begin position="18"/>
        <end position="91"/>
    </location>
</feature>
<name>A0A562VA42_9ACTN</name>
<proteinExistence type="predicted"/>
<dbReference type="Proteomes" id="UP000321617">
    <property type="component" value="Unassembled WGS sequence"/>
</dbReference>
<comment type="caution">
    <text evidence="3">The sequence shown here is derived from an EMBL/GenBank/DDBJ whole genome shotgun (WGS) entry which is preliminary data.</text>
</comment>
<dbReference type="InterPro" id="IPR011009">
    <property type="entry name" value="Kinase-like_dom_sf"/>
</dbReference>
<dbReference type="OrthoDB" id="4368010at2"/>
<evidence type="ECO:0000259" key="2">
    <source>
        <dbReference type="PROSITE" id="PS50076"/>
    </source>
</evidence>
<keyword evidence="4" id="KW-1185">Reference proteome</keyword>
<dbReference type="InterPro" id="IPR001623">
    <property type="entry name" value="DnaJ_domain"/>
</dbReference>
<dbReference type="InterPro" id="IPR000719">
    <property type="entry name" value="Prot_kinase_dom"/>
</dbReference>
<dbReference type="Gene3D" id="1.10.510.10">
    <property type="entry name" value="Transferase(Phosphotransferase) domain 1"/>
    <property type="match status" value="1"/>
</dbReference>
<reference evidence="3 4" key="1">
    <citation type="journal article" date="2013" name="Stand. Genomic Sci.">
        <title>Genomic Encyclopedia of Type Strains, Phase I: The one thousand microbial genomes (KMG-I) project.</title>
        <authorList>
            <person name="Kyrpides N.C."/>
            <person name="Woyke T."/>
            <person name="Eisen J.A."/>
            <person name="Garrity G."/>
            <person name="Lilburn T.G."/>
            <person name="Beck B.J."/>
            <person name="Whitman W.B."/>
            <person name="Hugenholtz P."/>
            <person name="Klenk H.P."/>
        </authorList>
    </citation>
    <scope>NUCLEOTIDE SEQUENCE [LARGE SCALE GENOMIC DNA]</scope>
    <source>
        <strain evidence="3 4">DSM 45044</strain>
    </source>
</reference>
<dbReference type="InterPro" id="IPR036869">
    <property type="entry name" value="J_dom_sf"/>
</dbReference>
<evidence type="ECO:0008006" key="5">
    <source>
        <dbReference type="Google" id="ProtNLM"/>
    </source>
</evidence>